<dbReference type="Proteomes" id="UP001295684">
    <property type="component" value="Unassembled WGS sequence"/>
</dbReference>
<keyword evidence="2" id="KW-1185">Reference proteome</keyword>
<accession>A0AAD1UE28</accession>
<gene>
    <name evidence="1" type="ORF">ECRASSUSDP1_LOCUS4794</name>
</gene>
<comment type="caution">
    <text evidence="1">The sequence shown here is derived from an EMBL/GenBank/DDBJ whole genome shotgun (WGS) entry which is preliminary data.</text>
</comment>
<reference evidence="1" key="1">
    <citation type="submission" date="2023-07" db="EMBL/GenBank/DDBJ databases">
        <authorList>
            <consortium name="AG Swart"/>
            <person name="Singh M."/>
            <person name="Singh A."/>
            <person name="Seah K."/>
            <person name="Emmerich C."/>
        </authorList>
    </citation>
    <scope>NUCLEOTIDE SEQUENCE</scope>
    <source>
        <strain evidence="1">DP1</strain>
    </source>
</reference>
<sequence>MFRLCTQSRALWVKYNKAFINGLREYKGTRVLKCARPFSKEVAEYFYVIEDPIELQFYEYVLVLKKEESIREFCEFIESYKHRDKIQFKQIFVHYDRELDCALLNSPYDVLKKYTLDISCIQVEGLMNFEPENIDDILKYTSTLTLDTFVHNSETQLEEKIRDICIKEAPRFCFNDAEFSSCDDLANLEEVLPKFIRESCRVVCIRKFNEEGLFIIIILCNLFQKDFVKFSLDFQS</sequence>
<organism evidence="1 2">
    <name type="scientific">Euplotes crassus</name>
    <dbReference type="NCBI Taxonomy" id="5936"/>
    <lineage>
        <taxon>Eukaryota</taxon>
        <taxon>Sar</taxon>
        <taxon>Alveolata</taxon>
        <taxon>Ciliophora</taxon>
        <taxon>Intramacronucleata</taxon>
        <taxon>Spirotrichea</taxon>
        <taxon>Hypotrichia</taxon>
        <taxon>Euplotida</taxon>
        <taxon>Euplotidae</taxon>
        <taxon>Moneuplotes</taxon>
    </lineage>
</organism>
<dbReference type="AlphaFoldDB" id="A0AAD1UE28"/>
<evidence type="ECO:0000313" key="1">
    <source>
        <dbReference type="EMBL" id="CAI2363458.1"/>
    </source>
</evidence>
<dbReference type="EMBL" id="CAMPGE010004609">
    <property type="protein sequence ID" value="CAI2363458.1"/>
    <property type="molecule type" value="Genomic_DNA"/>
</dbReference>
<proteinExistence type="predicted"/>
<protein>
    <submittedName>
        <fullName evidence="1">Uncharacterized protein</fullName>
    </submittedName>
</protein>
<evidence type="ECO:0000313" key="2">
    <source>
        <dbReference type="Proteomes" id="UP001295684"/>
    </source>
</evidence>
<name>A0AAD1UE28_EUPCR</name>